<dbReference type="AlphaFoldDB" id="A0A0R0AI94"/>
<dbReference type="EMBL" id="LLXS01000025">
    <property type="protein sequence ID" value="KRG41562.1"/>
    <property type="molecule type" value="Genomic_DNA"/>
</dbReference>
<dbReference type="Pfam" id="PF11162">
    <property type="entry name" value="DUF2946"/>
    <property type="match status" value="1"/>
</dbReference>
<dbReference type="RefSeq" id="WP_054658204.1">
    <property type="nucleotide sequence ID" value="NZ_LLXS01000025.1"/>
</dbReference>
<gene>
    <name evidence="1" type="ORF">ARC78_10850</name>
</gene>
<evidence type="ECO:0008006" key="3">
    <source>
        <dbReference type="Google" id="ProtNLM"/>
    </source>
</evidence>
<keyword evidence="2" id="KW-1185">Reference proteome</keyword>
<name>A0A0R0AI94_9GAMM</name>
<proteinExistence type="predicted"/>
<sequence>MNRSSTLFRFIGRLGLLAGLLMALAPSASRVLSGTGPQVLPGWTELCTSTGMHWVDTGAPSPSQTPFSEGPHAAMGEDCSYCRLVDLLLPVILFLGLVLPRAAAARLTGQPDPPLRLWQNLRGLGSRGPPVLL</sequence>
<evidence type="ECO:0000313" key="1">
    <source>
        <dbReference type="EMBL" id="KRG41562.1"/>
    </source>
</evidence>
<organism evidence="1 2">
    <name type="scientific">Stenotrophomonas pictorum JCM 9942</name>
    <dbReference type="NCBI Taxonomy" id="1236960"/>
    <lineage>
        <taxon>Bacteria</taxon>
        <taxon>Pseudomonadati</taxon>
        <taxon>Pseudomonadota</taxon>
        <taxon>Gammaproteobacteria</taxon>
        <taxon>Lysobacterales</taxon>
        <taxon>Lysobacteraceae</taxon>
        <taxon>Stenotrophomonas</taxon>
    </lineage>
</organism>
<dbReference type="InterPro" id="IPR021333">
    <property type="entry name" value="DUF2946"/>
</dbReference>
<reference evidence="1 2" key="1">
    <citation type="submission" date="2015-10" db="EMBL/GenBank/DDBJ databases">
        <title>Genome sequencing and analysis of members of genus Stenotrophomonas.</title>
        <authorList>
            <person name="Patil P.P."/>
            <person name="Midha S."/>
            <person name="Patil P.B."/>
        </authorList>
    </citation>
    <scope>NUCLEOTIDE SEQUENCE [LARGE SCALE GENOMIC DNA]</scope>
    <source>
        <strain evidence="1 2">JCM 9942</strain>
    </source>
</reference>
<accession>A0A0R0AI94</accession>
<protein>
    <recommendedName>
        <fullName evidence="3">DUF2946 domain-containing protein</fullName>
    </recommendedName>
</protein>
<dbReference type="Proteomes" id="UP000050836">
    <property type="component" value="Unassembled WGS sequence"/>
</dbReference>
<dbReference type="OrthoDB" id="6053506at2"/>
<evidence type="ECO:0000313" key="2">
    <source>
        <dbReference type="Proteomes" id="UP000050836"/>
    </source>
</evidence>
<comment type="caution">
    <text evidence="1">The sequence shown here is derived from an EMBL/GenBank/DDBJ whole genome shotgun (WGS) entry which is preliminary data.</text>
</comment>